<dbReference type="InterPro" id="IPR008991">
    <property type="entry name" value="Translation_prot_SH3-like_sf"/>
</dbReference>
<gene>
    <name evidence="13" type="ORF">GCM10025876_32290</name>
</gene>
<accession>A0ABQ6IGV4</accession>
<dbReference type="InterPro" id="IPR019756">
    <property type="entry name" value="Pept_S26A_signal_pept_1_Ser-AS"/>
</dbReference>
<keyword evidence="11" id="KW-1133">Transmembrane helix</keyword>
<dbReference type="EC" id="3.4.21.89" evidence="11"/>
<dbReference type="InterPro" id="IPR001857">
    <property type="entry name" value="Ribosomal_bL19"/>
</dbReference>
<dbReference type="Pfam" id="PF01245">
    <property type="entry name" value="Ribosomal_L19"/>
    <property type="match status" value="1"/>
</dbReference>
<dbReference type="SUPFAM" id="SSF51306">
    <property type="entry name" value="LexA/Signal peptidase"/>
    <property type="match status" value="1"/>
</dbReference>
<proteinExistence type="inferred from homology"/>
<evidence type="ECO:0000256" key="4">
    <source>
        <dbReference type="ARBA" id="ARBA00005781"/>
    </source>
</evidence>
<reference evidence="14" key="1">
    <citation type="journal article" date="2019" name="Int. J. Syst. Evol. Microbiol.">
        <title>The Global Catalogue of Microorganisms (GCM) 10K type strain sequencing project: providing services to taxonomists for standard genome sequencing and annotation.</title>
        <authorList>
            <consortium name="The Broad Institute Genomics Platform"/>
            <consortium name="The Broad Institute Genome Sequencing Center for Infectious Disease"/>
            <person name="Wu L."/>
            <person name="Ma J."/>
        </authorList>
    </citation>
    <scope>NUCLEOTIDE SEQUENCE [LARGE SCALE GENOMIC DNA]</scope>
    <source>
        <strain evidence="14">NBRC 112299</strain>
    </source>
</reference>
<evidence type="ECO:0000256" key="5">
    <source>
        <dbReference type="ARBA" id="ARBA00009370"/>
    </source>
</evidence>
<comment type="caution">
    <text evidence="13">The sequence shown here is derived from an EMBL/GenBank/DDBJ whole genome shotgun (WGS) entry which is preliminary data.</text>
</comment>
<comment type="similarity">
    <text evidence="4 10">Belongs to the bacterial ribosomal protein bL19 family.</text>
</comment>
<comment type="similarity">
    <text evidence="5 11">Belongs to the peptidase S26 family.</text>
</comment>
<evidence type="ECO:0000313" key="13">
    <source>
        <dbReference type="EMBL" id="GMA37025.1"/>
    </source>
</evidence>
<dbReference type="EMBL" id="BSUN01000001">
    <property type="protein sequence ID" value="GMA37025.1"/>
    <property type="molecule type" value="Genomic_DNA"/>
</dbReference>
<sequence length="355" mass="38794">MQKATASPRARLRDNVPDFRPGDTVKVHVKVVEGNRSRIQVFQGFVLGRQGQGIGETFTVRKISFGVGVERTFPVHAPTIDHIEPGQPWRRPSRQGCTTCGSVAARPLASARSARTKISDTADAPAEGHAPSAGRRLWGWTKEVLIIVFSALALSLILKTFFFQSFWIPSGSMIPTLQEGDRILVSKWRPAPLDLRRGDIVVFHDTFKWLGEPEPENDTALQAAGKNILTFTGLLPEDAGEHLVKRVVGLPGETVVCCDVDGNITIDGEPLDETYLPEDVEPSLTEFTTTVPEGYVWVMGDNRAHSADSRAHMGDPGGGSIPISSIVGTAFVTVWPFQNFHTLTNPYDDPAVAQY</sequence>
<keyword evidence="7 11" id="KW-0378">Hydrolase</keyword>
<dbReference type="CDD" id="cd06530">
    <property type="entry name" value="S26_SPase_I"/>
    <property type="match status" value="1"/>
</dbReference>
<keyword evidence="11" id="KW-0812">Transmembrane</keyword>
<evidence type="ECO:0000256" key="7">
    <source>
        <dbReference type="ARBA" id="ARBA00022801"/>
    </source>
</evidence>
<name>A0ABQ6IGV4_9MICO</name>
<evidence type="ECO:0000256" key="6">
    <source>
        <dbReference type="ARBA" id="ARBA00022670"/>
    </source>
</evidence>
<keyword evidence="14" id="KW-1185">Reference proteome</keyword>
<protein>
    <recommendedName>
        <fullName evidence="10 11">Multifunctional fusion protein</fullName>
    </recommendedName>
    <domain>
        <recommendedName>
            <fullName evidence="11">Signal peptidase I</fullName>
            <ecNumber evidence="11">3.4.21.89</ecNumber>
        </recommendedName>
    </domain>
    <domain>
        <recommendedName>
            <fullName evidence="10">50S ribosomal protein L19</fullName>
        </recommendedName>
    </domain>
</protein>
<dbReference type="InterPro" id="IPR038657">
    <property type="entry name" value="Ribosomal_bL19_sf"/>
</dbReference>
<dbReference type="PANTHER" id="PTHR43390">
    <property type="entry name" value="SIGNAL PEPTIDASE I"/>
    <property type="match status" value="1"/>
</dbReference>
<dbReference type="PANTHER" id="PTHR43390:SF1">
    <property type="entry name" value="CHLOROPLAST PROCESSING PEPTIDASE"/>
    <property type="match status" value="1"/>
</dbReference>
<dbReference type="InterPro" id="IPR000223">
    <property type="entry name" value="Pept_S26A_signal_pept_1"/>
</dbReference>
<keyword evidence="6 11" id="KW-0645">Protease</keyword>
<dbReference type="PROSITE" id="PS00761">
    <property type="entry name" value="SPASE_I_3"/>
    <property type="match status" value="1"/>
</dbReference>
<evidence type="ECO:0000256" key="9">
    <source>
        <dbReference type="ARBA" id="ARBA00023274"/>
    </source>
</evidence>
<keyword evidence="9 10" id="KW-0687">Ribonucleoprotein</keyword>
<organism evidence="13 14">
    <name type="scientific">Demequina litorisediminis</name>
    <dbReference type="NCBI Taxonomy" id="1849022"/>
    <lineage>
        <taxon>Bacteria</taxon>
        <taxon>Bacillati</taxon>
        <taxon>Actinomycetota</taxon>
        <taxon>Actinomycetes</taxon>
        <taxon>Micrococcales</taxon>
        <taxon>Demequinaceae</taxon>
        <taxon>Demequina</taxon>
    </lineage>
</organism>
<dbReference type="PRINTS" id="PR00061">
    <property type="entry name" value="RIBOSOMALL19"/>
</dbReference>
<dbReference type="Gene3D" id="2.10.109.10">
    <property type="entry name" value="Umud Fragment, subunit A"/>
    <property type="match status" value="1"/>
</dbReference>
<comment type="catalytic activity">
    <reaction evidence="1 11">
        <text>Cleavage of hydrophobic, N-terminal signal or leader sequences from secreted and periplasmic proteins.</text>
        <dbReference type="EC" id="3.4.21.89"/>
    </reaction>
</comment>
<dbReference type="Gene3D" id="2.30.30.790">
    <property type="match status" value="1"/>
</dbReference>
<dbReference type="InterPro" id="IPR019533">
    <property type="entry name" value="Peptidase_S26"/>
</dbReference>
<dbReference type="NCBIfam" id="TIGR02227">
    <property type="entry name" value="sigpep_I_bact"/>
    <property type="match status" value="1"/>
</dbReference>
<evidence type="ECO:0000256" key="11">
    <source>
        <dbReference type="RuleBase" id="RU362042"/>
    </source>
</evidence>
<keyword evidence="11" id="KW-0472">Membrane</keyword>
<comment type="subcellular location">
    <subcellularLocation>
        <location evidence="3">Cell membrane</location>
        <topology evidence="3">Single-pass type II membrane protein</topology>
    </subcellularLocation>
    <subcellularLocation>
        <location evidence="11">Membrane</location>
        <topology evidence="11">Single-pass type II membrane protein</topology>
    </subcellularLocation>
</comment>
<dbReference type="SUPFAM" id="SSF50104">
    <property type="entry name" value="Translation proteins SH3-like domain"/>
    <property type="match status" value="1"/>
</dbReference>
<dbReference type="InterPro" id="IPR019758">
    <property type="entry name" value="Pept_S26A_signal_pept_1_CS"/>
</dbReference>
<feature type="transmembrane region" description="Helical" evidence="11">
    <location>
        <begin position="144"/>
        <end position="167"/>
    </location>
</feature>
<dbReference type="Proteomes" id="UP001157125">
    <property type="component" value="Unassembled WGS sequence"/>
</dbReference>
<feature type="domain" description="Peptidase S26" evidence="12">
    <location>
        <begin position="143"/>
        <end position="335"/>
    </location>
</feature>
<keyword evidence="8" id="KW-0689">Ribosomal protein</keyword>
<evidence type="ECO:0000256" key="10">
    <source>
        <dbReference type="RuleBase" id="RU000559"/>
    </source>
</evidence>
<evidence type="ECO:0000256" key="1">
    <source>
        <dbReference type="ARBA" id="ARBA00000677"/>
    </source>
</evidence>
<evidence type="ECO:0000259" key="12">
    <source>
        <dbReference type="Pfam" id="PF10502"/>
    </source>
</evidence>
<comment type="function">
    <text evidence="2 10">This protein is located at the 30S-50S ribosomal subunit interface and may play a role in the structure and function of the aminoacyl-tRNA binding site.</text>
</comment>
<dbReference type="NCBIfam" id="TIGR01024">
    <property type="entry name" value="rplS_bact"/>
    <property type="match status" value="1"/>
</dbReference>
<evidence type="ECO:0000256" key="8">
    <source>
        <dbReference type="ARBA" id="ARBA00022980"/>
    </source>
</evidence>
<evidence type="ECO:0000256" key="2">
    <source>
        <dbReference type="ARBA" id="ARBA00002349"/>
    </source>
</evidence>
<dbReference type="InterPro" id="IPR036286">
    <property type="entry name" value="LexA/Signal_pep-like_sf"/>
</dbReference>
<evidence type="ECO:0000256" key="3">
    <source>
        <dbReference type="ARBA" id="ARBA00004401"/>
    </source>
</evidence>
<dbReference type="Pfam" id="PF10502">
    <property type="entry name" value="Peptidase_S26"/>
    <property type="match status" value="1"/>
</dbReference>
<evidence type="ECO:0000313" key="14">
    <source>
        <dbReference type="Proteomes" id="UP001157125"/>
    </source>
</evidence>
<dbReference type="PROSITE" id="PS00501">
    <property type="entry name" value="SPASE_I_1"/>
    <property type="match status" value="1"/>
</dbReference>